<protein>
    <submittedName>
        <fullName evidence="1">Uncharacterized protein</fullName>
    </submittedName>
</protein>
<evidence type="ECO:0000313" key="1">
    <source>
        <dbReference type="EMBL" id="TFK76711.1"/>
    </source>
</evidence>
<gene>
    <name evidence="1" type="ORF">BDN72DRAFT_753479</name>
</gene>
<sequence>MNHSGIIYSSSSDGSKTHLPLEEVRVSALILDVTAKVTLVQLFSNPGDVATTRCKYYFPVPASAAICSFQMKTSNGRVVNGVCKEKNIARQEFEQAIRAGKFAGMLEYVTDDIFTISVGSIPPQSTAEVKLVYVMSLMNDDIVDGIRFHLPRAVGERYGVPPADLVGADVPFDRTRIRLKLEIQTGGRIESIQCPSHPGDISEIKYPTDHNRPSYRRTTVRYHSRSFLERDFVLVVHAENLDAPRCFEEHYKNPVRSQADSIALQLTLVPKFDLEWEGSQEYLFLIDRSGSMAGERVATAKETLALLLRMLPQEKSTFNIFSFGTSHSSLWPQGQPYNEHSLATATSHVDSMSANLGGTEIRGALESVFRSRSNSTAVAVFVLTDGESYDINETVASVQQAVQGTSTRVFVLGIGESVSTAMCEGIARAGNGIALFSTCTESILGRCARLLRAGRTPYVKDVTIDWGIPPDSSASSPSVSFTDSNAAHSWRPPNLQQAPRIIEDVHAGARMNIFAILNLRRVTVPKEVRLRGRIEHSNKPFEFVIPIRGQQLKDPEPHIHMVHTMAAWRLIQEHAEKRVVYLNSSGIPEDDLRKASIVRLGEQYQLVSPHTSFVAVESGSDYARESSPVRSTRSRSSSSVRSNSSDASSDLNDMDLQGLAEPWSGSSISGLLFNAVTRWTSWLFRPASNTSRRGESRYHVPGSWPRHGGGRSDGSDADDGDDGDSASVATFSTLSTLEDTEENWSDWSSEYDNGLPRMTEDDYWARNQPSPKLAHRSLAPDLDIDTPRPSRVNYPPKDPVLVQPLRPEVVQMIRMQEFDGSFTLNDHLRKLVGPNAMAEAKKLQVGERLWATALVIAYVAKRSGGQKDLVADLLAKACKYLRQNARGEEMLKHAQGVVR</sequence>
<reference evidence="1 2" key="1">
    <citation type="journal article" date="2019" name="Nat. Ecol. Evol.">
        <title>Megaphylogeny resolves global patterns of mushroom evolution.</title>
        <authorList>
            <person name="Varga T."/>
            <person name="Krizsan K."/>
            <person name="Foldi C."/>
            <person name="Dima B."/>
            <person name="Sanchez-Garcia M."/>
            <person name="Sanchez-Ramirez S."/>
            <person name="Szollosi G.J."/>
            <person name="Szarkandi J.G."/>
            <person name="Papp V."/>
            <person name="Albert L."/>
            <person name="Andreopoulos W."/>
            <person name="Angelini C."/>
            <person name="Antonin V."/>
            <person name="Barry K.W."/>
            <person name="Bougher N.L."/>
            <person name="Buchanan P."/>
            <person name="Buyck B."/>
            <person name="Bense V."/>
            <person name="Catcheside P."/>
            <person name="Chovatia M."/>
            <person name="Cooper J."/>
            <person name="Damon W."/>
            <person name="Desjardin D."/>
            <person name="Finy P."/>
            <person name="Geml J."/>
            <person name="Haridas S."/>
            <person name="Hughes K."/>
            <person name="Justo A."/>
            <person name="Karasinski D."/>
            <person name="Kautmanova I."/>
            <person name="Kiss B."/>
            <person name="Kocsube S."/>
            <person name="Kotiranta H."/>
            <person name="LaButti K.M."/>
            <person name="Lechner B.E."/>
            <person name="Liimatainen K."/>
            <person name="Lipzen A."/>
            <person name="Lukacs Z."/>
            <person name="Mihaltcheva S."/>
            <person name="Morgado L.N."/>
            <person name="Niskanen T."/>
            <person name="Noordeloos M.E."/>
            <person name="Ohm R.A."/>
            <person name="Ortiz-Santana B."/>
            <person name="Ovrebo C."/>
            <person name="Racz N."/>
            <person name="Riley R."/>
            <person name="Savchenko A."/>
            <person name="Shiryaev A."/>
            <person name="Soop K."/>
            <person name="Spirin V."/>
            <person name="Szebenyi C."/>
            <person name="Tomsovsky M."/>
            <person name="Tulloss R.E."/>
            <person name="Uehling J."/>
            <person name="Grigoriev I.V."/>
            <person name="Vagvolgyi C."/>
            <person name="Papp T."/>
            <person name="Martin F.M."/>
            <person name="Miettinen O."/>
            <person name="Hibbett D.S."/>
            <person name="Nagy L.G."/>
        </authorList>
    </citation>
    <scope>NUCLEOTIDE SEQUENCE [LARGE SCALE GENOMIC DNA]</scope>
    <source>
        <strain evidence="1 2">NL-1719</strain>
    </source>
</reference>
<organism evidence="1 2">
    <name type="scientific">Pluteus cervinus</name>
    <dbReference type="NCBI Taxonomy" id="181527"/>
    <lineage>
        <taxon>Eukaryota</taxon>
        <taxon>Fungi</taxon>
        <taxon>Dikarya</taxon>
        <taxon>Basidiomycota</taxon>
        <taxon>Agaricomycotina</taxon>
        <taxon>Agaricomycetes</taxon>
        <taxon>Agaricomycetidae</taxon>
        <taxon>Agaricales</taxon>
        <taxon>Pluteineae</taxon>
        <taxon>Pluteaceae</taxon>
        <taxon>Pluteus</taxon>
    </lineage>
</organism>
<dbReference type="EMBL" id="ML208259">
    <property type="protein sequence ID" value="TFK76711.1"/>
    <property type="molecule type" value="Genomic_DNA"/>
</dbReference>
<evidence type="ECO:0000313" key="2">
    <source>
        <dbReference type="Proteomes" id="UP000308600"/>
    </source>
</evidence>
<name>A0ACD3BGD0_9AGAR</name>
<proteinExistence type="predicted"/>
<keyword evidence="2" id="KW-1185">Reference proteome</keyword>
<accession>A0ACD3BGD0</accession>
<dbReference type="Proteomes" id="UP000308600">
    <property type="component" value="Unassembled WGS sequence"/>
</dbReference>